<dbReference type="PANTHER" id="PTHR43157:SF31">
    <property type="entry name" value="PHOSPHATIDYLINOSITOL-GLYCAN BIOSYNTHESIS CLASS F PROTEIN"/>
    <property type="match status" value="1"/>
</dbReference>
<dbReference type="PANTHER" id="PTHR43157">
    <property type="entry name" value="PHOSPHATIDYLINOSITOL-GLYCAN BIOSYNTHESIS CLASS F PROTEIN-RELATED"/>
    <property type="match status" value="1"/>
</dbReference>
<accession>A0A166GWS1</accession>
<name>A0A166GWS1_9AGAM</name>
<proteinExistence type="predicted"/>
<dbReference type="GO" id="GO:0016491">
    <property type="term" value="F:oxidoreductase activity"/>
    <property type="evidence" value="ECO:0007669"/>
    <property type="project" value="UniProtKB-KW"/>
</dbReference>
<dbReference type="InterPro" id="IPR002347">
    <property type="entry name" value="SDR_fam"/>
</dbReference>
<dbReference type="SUPFAM" id="SSF51735">
    <property type="entry name" value="NAD(P)-binding Rossmann-fold domains"/>
    <property type="match status" value="1"/>
</dbReference>
<dbReference type="PRINTS" id="PR00081">
    <property type="entry name" value="GDHRDH"/>
</dbReference>
<dbReference type="OrthoDB" id="542013at2759"/>
<gene>
    <name evidence="2" type="ORF">FIBSPDRAFT_956417</name>
</gene>
<dbReference type="EMBL" id="KV417574">
    <property type="protein sequence ID" value="KZP18242.1"/>
    <property type="molecule type" value="Genomic_DNA"/>
</dbReference>
<dbReference type="AlphaFoldDB" id="A0A166GWS1"/>
<evidence type="ECO:0000313" key="2">
    <source>
        <dbReference type="EMBL" id="KZP18242.1"/>
    </source>
</evidence>
<sequence length="259" mass="29045">MDLTLIRRQLFTYLPAPTESYSGKTIIVTGSNVGLGKEAAKHYARLGAETVIIAVRSPSRERRGRKNAGIGTATFRLVEGYESTITVNVISTFLLLFLCLLKLKDTGQRHNIRPTVTIILEALSDPSRAKMATRYPTSKLLEIFCVRAFAESHPADKYPVTVNGVCPGFCHSELAREFRGGWKLYIIKLLLARSTELVSRGLLYATQYGPESHGRWVYDNTIHAPGEFVTTPEGQKVEKRFWNELLERLEEISPGVMQN</sequence>
<dbReference type="InterPro" id="IPR036291">
    <property type="entry name" value="NAD(P)-bd_dom_sf"/>
</dbReference>
<organism evidence="2">
    <name type="scientific">Athelia psychrophila</name>
    <dbReference type="NCBI Taxonomy" id="1759441"/>
    <lineage>
        <taxon>Eukaryota</taxon>
        <taxon>Fungi</taxon>
        <taxon>Dikarya</taxon>
        <taxon>Basidiomycota</taxon>
        <taxon>Agaricomycotina</taxon>
        <taxon>Agaricomycetes</taxon>
        <taxon>Agaricomycetidae</taxon>
        <taxon>Atheliales</taxon>
        <taxon>Atheliaceae</taxon>
        <taxon>Athelia</taxon>
    </lineage>
</organism>
<dbReference type="Gene3D" id="3.40.50.720">
    <property type="entry name" value="NAD(P)-binding Rossmann-like Domain"/>
    <property type="match status" value="2"/>
</dbReference>
<keyword evidence="1" id="KW-0560">Oxidoreductase</keyword>
<reference evidence="2" key="1">
    <citation type="journal article" date="2016" name="Mol. Biol. Evol.">
        <title>Comparative Genomics of Early-Diverging Mushroom-Forming Fungi Provides Insights into the Origins of Lignocellulose Decay Capabilities.</title>
        <authorList>
            <person name="Nagy L.G."/>
            <person name="Riley R."/>
            <person name="Tritt A."/>
            <person name="Adam C."/>
            <person name="Daum C."/>
            <person name="Floudas D."/>
            <person name="Sun H."/>
            <person name="Yadav J.S."/>
            <person name="Pangilinan J."/>
            <person name="Larsson K.H."/>
            <person name="Matsuura K."/>
            <person name="Barry K."/>
            <person name="Labutti K."/>
            <person name="Kuo R."/>
            <person name="Ohm R.A."/>
            <person name="Bhattacharya S.S."/>
            <person name="Shirouzu T."/>
            <person name="Yoshinaga Y."/>
            <person name="Martin F.M."/>
            <person name="Grigoriev I.V."/>
            <person name="Hibbett D.S."/>
        </authorList>
    </citation>
    <scope>NUCLEOTIDE SEQUENCE [LARGE SCALE GENOMIC DNA]</scope>
    <source>
        <strain evidence="2">CBS 109695</strain>
    </source>
</reference>
<evidence type="ECO:0000256" key="1">
    <source>
        <dbReference type="ARBA" id="ARBA00023002"/>
    </source>
</evidence>
<protein>
    <submittedName>
        <fullName evidence="2">NAD(P)-binding protein</fullName>
    </submittedName>
</protein>
<dbReference type="STRING" id="436010.A0A166GWS1"/>